<dbReference type="EMBL" id="LWDE02000385">
    <property type="protein sequence ID" value="KAE8248135.1"/>
    <property type="molecule type" value="Genomic_DNA"/>
</dbReference>
<dbReference type="InterPro" id="IPR004598">
    <property type="entry name" value="TFIIH_p52/Tfb2"/>
</dbReference>
<dbReference type="GO" id="GO:0001671">
    <property type="term" value="F:ATPase activator activity"/>
    <property type="evidence" value="ECO:0007669"/>
    <property type="project" value="InterPro"/>
</dbReference>
<comment type="caution">
    <text evidence="2">The sequence shown here is derived from an EMBL/GenBank/DDBJ whole genome shotgun (WGS) entry which is preliminary data.</text>
</comment>
<protein>
    <recommendedName>
        <fullName evidence="1">RNA polymerase II transcription factor B subunit 2</fullName>
    </recommendedName>
</protein>
<keyword evidence="1" id="KW-0804">Transcription</keyword>
<keyword evidence="1" id="KW-0805">Transcription regulation</keyword>
<evidence type="ECO:0000313" key="3">
    <source>
        <dbReference type="Proteomes" id="UP000077684"/>
    </source>
</evidence>
<name>A0A8X7SX49_9BASI</name>
<keyword evidence="3" id="KW-1185">Reference proteome</keyword>
<dbReference type="AlphaFoldDB" id="A0A8X7SX49"/>
<dbReference type="Proteomes" id="UP000077684">
    <property type="component" value="Unassembled WGS sequence"/>
</dbReference>
<keyword evidence="1" id="KW-0227">DNA damage</keyword>
<dbReference type="GO" id="GO:0000439">
    <property type="term" value="C:transcription factor TFIIH core complex"/>
    <property type="evidence" value="ECO:0007669"/>
    <property type="project" value="InterPro"/>
</dbReference>
<accession>A0A8X7SX49</accession>
<reference evidence="2" key="1">
    <citation type="submission" date="2016-04" db="EMBL/GenBank/DDBJ databases">
        <authorList>
            <person name="Nguyen H.D."/>
            <person name="Samba Siva P."/>
            <person name="Cullis J."/>
            <person name="Levesque C.A."/>
            <person name="Hambleton S."/>
        </authorList>
    </citation>
    <scope>NUCLEOTIDE SEQUENCE</scope>
    <source>
        <strain evidence="2">DAOMC 236426</strain>
    </source>
</reference>
<evidence type="ECO:0000313" key="2">
    <source>
        <dbReference type="EMBL" id="KAE8248135.1"/>
    </source>
</evidence>
<comment type="subcellular location">
    <subcellularLocation>
        <location evidence="1">Nucleus</location>
    </subcellularLocation>
</comment>
<reference evidence="2" key="2">
    <citation type="journal article" date="2019" name="IMA Fungus">
        <title>Genome sequencing and comparison of five Tilletia species to identify candidate genes for the detection of regulated species infecting wheat.</title>
        <authorList>
            <person name="Nguyen H.D.T."/>
            <person name="Sultana T."/>
            <person name="Kesanakurti P."/>
            <person name="Hambleton S."/>
        </authorList>
    </citation>
    <scope>NUCLEOTIDE SEQUENCE</scope>
    <source>
        <strain evidence="2">DAOMC 236426</strain>
    </source>
</reference>
<comment type="similarity">
    <text evidence="1">Belongs to the TFB2 family.</text>
</comment>
<proteinExistence type="inferred from homology"/>
<evidence type="ECO:0000256" key="1">
    <source>
        <dbReference type="RuleBase" id="RU364024"/>
    </source>
</evidence>
<gene>
    <name evidence="2" type="ORF">A4X06_0g3938</name>
</gene>
<dbReference type="GO" id="GO:0006289">
    <property type="term" value="P:nucleotide-excision repair"/>
    <property type="evidence" value="ECO:0007669"/>
    <property type="project" value="InterPro"/>
</dbReference>
<comment type="function">
    <text evidence="1">Component of the general transcription and DNA repair factor IIH (TFIIH) core complex which is involved in general and transcription-coupled nucleotide excision repair (NER) of damaged DNA.</text>
</comment>
<sequence>MSLCVLELGADARFTIPPNATYAPPAVSARRHLRPSTRPQRGWPAASARNAFETALGRLEALWIVSKSGPTPSTKLTMSYQFRTSMRRALTGGGTHRSFGVPCDTPDSMMVLSGMPRLNRAASSSWRPTTGYMRTQVIHCVSLC</sequence>
<dbReference type="Pfam" id="PF03849">
    <property type="entry name" value="Tfb2"/>
    <property type="match status" value="1"/>
</dbReference>
<keyword evidence="1" id="KW-0539">Nucleus</keyword>
<keyword evidence="1" id="KW-0234">DNA repair</keyword>
<organism evidence="2 3">
    <name type="scientific">Tilletia controversa</name>
    <name type="common">dwarf bunt fungus</name>
    <dbReference type="NCBI Taxonomy" id="13291"/>
    <lineage>
        <taxon>Eukaryota</taxon>
        <taxon>Fungi</taxon>
        <taxon>Dikarya</taxon>
        <taxon>Basidiomycota</taxon>
        <taxon>Ustilaginomycotina</taxon>
        <taxon>Exobasidiomycetes</taxon>
        <taxon>Tilletiales</taxon>
        <taxon>Tilletiaceae</taxon>
        <taxon>Tilletia</taxon>
    </lineage>
</organism>